<proteinExistence type="predicted"/>
<keyword evidence="1" id="KW-0472">Membrane</keyword>
<evidence type="ECO:0000256" key="1">
    <source>
        <dbReference type="SAM" id="Phobius"/>
    </source>
</evidence>
<dbReference type="RefSeq" id="WP_343793990.1">
    <property type="nucleotide sequence ID" value="NZ_BAAAEU010000028.1"/>
</dbReference>
<dbReference type="NCBIfam" id="NF047765">
    <property type="entry name" value="LIC_13387_fam"/>
    <property type="match status" value="1"/>
</dbReference>
<evidence type="ECO:0000313" key="3">
    <source>
        <dbReference type="Proteomes" id="UP001501523"/>
    </source>
</evidence>
<protein>
    <recommendedName>
        <fullName evidence="4">DUF4345 domain-containing protein</fullName>
    </recommendedName>
</protein>
<sequence length="141" mass="15470">MNATLLYRIAAVLLVLFTLGHTIGFLHFVAPTPEARAVHDAMYGVTFLAQGSTRTYGAFYEGFGLNVSVYLVFSVFLAWHLGQLARTRPEAIGWLGWAFCTTQIAGLVLAWIYFFIVPVIFSALVALCLGAAAWLVRKPLA</sequence>
<dbReference type="Proteomes" id="UP001501523">
    <property type="component" value="Unassembled WGS sequence"/>
</dbReference>
<keyword evidence="3" id="KW-1185">Reference proteome</keyword>
<dbReference type="EMBL" id="BAAAEU010000028">
    <property type="protein sequence ID" value="GAA0724332.1"/>
    <property type="molecule type" value="Genomic_DNA"/>
</dbReference>
<reference evidence="3" key="1">
    <citation type="journal article" date="2019" name="Int. J. Syst. Evol. Microbiol.">
        <title>The Global Catalogue of Microorganisms (GCM) 10K type strain sequencing project: providing services to taxonomists for standard genome sequencing and annotation.</title>
        <authorList>
            <consortium name="The Broad Institute Genomics Platform"/>
            <consortium name="The Broad Institute Genome Sequencing Center for Infectious Disease"/>
            <person name="Wu L."/>
            <person name="Ma J."/>
        </authorList>
    </citation>
    <scope>NUCLEOTIDE SEQUENCE [LARGE SCALE GENOMIC DNA]</scope>
    <source>
        <strain evidence="3">JCM 15421</strain>
    </source>
</reference>
<accession>A0ABP3U4R5</accession>
<evidence type="ECO:0008006" key="4">
    <source>
        <dbReference type="Google" id="ProtNLM"/>
    </source>
</evidence>
<evidence type="ECO:0000313" key="2">
    <source>
        <dbReference type="EMBL" id="GAA0724332.1"/>
    </source>
</evidence>
<feature type="transmembrane region" description="Helical" evidence="1">
    <location>
        <begin position="63"/>
        <end position="82"/>
    </location>
</feature>
<dbReference type="InterPro" id="IPR058068">
    <property type="entry name" value="LIC_13387-like"/>
</dbReference>
<keyword evidence="1" id="KW-1133">Transmembrane helix</keyword>
<organism evidence="2 3">
    <name type="scientific">Dokdonella soli</name>
    <dbReference type="NCBI Taxonomy" id="529810"/>
    <lineage>
        <taxon>Bacteria</taxon>
        <taxon>Pseudomonadati</taxon>
        <taxon>Pseudomonadota</taxon>
        <taxon>Gammaproteobacteria</taxon>
        <taxon>Lysobacterales</taxon>
        <taxon>Rhodanobacteraceae</taxon>
        <taxon>Dokdonella</taxon>
    </lineage>
</organism>
<gene>
    <name evidence="2" type="ORF">GCM10009105_37050</name>
</gene>
<feature type="transmembrane region" description="Helical" evidence="1">
    <location>
        <begin position="119"/>
        <end position="136"/>
    </location>
</feature>
<feature type="transmembrane region" description="Helical" evidence="1">
    <location>
        <begin position="94"/>
        <end position="113"/>
    </location>
</feature>
<name>A0ABP3U4R5_9GAMM</name>
<keyword evidence="1" id="KW-0812">Transmembrane</keyword>
<comment type="caution">
    <text evidence="2">The sequence shown here is derived from an EMBL/GenBank/DDBJ whole genome shotgun (WGS) entry which is preliminary data.</text>
</comment>